<dbReference type="OrthoDB" id="9798761at2"/>
<keyword evidence="2" id="KW-1185">Reference proteome</keyword>
<proteinExistence type="predicted"/>
<reference evidence="1 2" key="1">
    <citation type="submission" date="2017-01" db="EMBL/GenBank/DDBJ databases">
        <title>Draft genome sequence of Pseudomonas pachastrellae type strain CCUG 46540T from a deep sea.</title>
        <authorList>
            <person name="Gomila M."/>
            <person name="Mulet M."/>
            <person name="Lalucat J."/>
            <person name="Garcia-Valdes E."/>
        </authorList>
    </citation>
    <scope>NUCLEOTIDE SEQUENCE [LARGE SCALE GENOMIC DNA]</scope>
    <source>
        <strain evidence="1 2">CCUG 46540</strain>
    </source>
</reference>
<evidence type="ECO:0000313" key="1">
    <source>
        <dbReference type="EMBL" id="ONM42402.1"/>
    </source>
</evidence>
<dbReference type="Proteomes" id="UP000242847">
    <property type="component" value="Unassembled WGS sequence"/>
</dbReference>
<name>A0A1S8DCP3_9GAMM</name>
<dbReference type="STRING" id="254161.SAMN05216256_1402"/>
<dbReference type="AlphaFoldDB" id="A0A1S8DCP3"/>
<dbReference type="InterPro" id="IPR036388">
    <property type="entry name" value="WH-like_DNA-bd_sf"/>
</dbReference>
<evidence type="ECO:0000313" key="2">
    <source>
        <dbReference type="Proteomes" id="UP000242847"/>
    </source>
</evidence>
<comment type="caution">
    <text evidence="1">The sequence shown here is derived from an EMBL/GenBank/DDBJ whole genome shotgun (WGS) entry which is preliminary data.</text>
</comment>
<evidence type="ECO:0008006" key="3">
    <source>
        <dbReference type="Google" id="ProtNLM"/>
    </source>
</evidence>
<protein>
    <recommendedName>
        <fullName evidence="3">RNA polymerase sigma-70 region 4 domain-containing protein</fullName>
    </recommendedName>
</protein>
<gene>
    <name evidence="1" type="ORF">BXT89_18170</name>
</gene>
<dbReference type="RefSeq" id="WP_083729431.1">
    <property type="nucleotide sequence ID" value="NZ_FOUD01000040.1"/>
</dbReference>
<organism evidence="1 2">
    <name type="scientific">Halopseudomonas pachastrellae</name>
    <dbReference type="NCBI Taxonomy" id="254161"/>
    <lineage>
        <taxon>Bacteria</taxon>
        <taxon>Pseudomonadati</taxon>
        <taxon>Pseudomonadota</taxon>
        <taxon>Gammaproteobacteria</taxon>
        <taxon>Pseudomonadales</taxon>
        <taxon>Pseudomonadaceae</taxon>
        <taxon>Halopseudomonas</taxon>
    </lineage>
</organism>
<accession>A0A1S8DCP3</accession>
<dbReference type="Gene3D" id="1.10.10.10">
    <property type="entry name" value="Winged helix-like DNA-binding domain superfamily/Winged helix DNA-binding domain"/>
    <property type="match status" value="1"/>
</dbReference>
<sequence>MDNSELQNLIEREVENPDLPREEFYSKYKFSTEERRAFKKMDPSNWDSTSPITFLRRLKEELSFNRDIDFDTVALASKLITELQSIRQYNDFKLDDQFMLASSNKLKWRYLKKHLDSSPPPAYTNRVEKNALFAVARMLETPPTYDDICLIFADDGNRLHKQILRKLSPAWVEGLYSIVRRELDIEHETTEETQSDGSDNTEEILQKLLLVGNTPAPLESAHTRALNKLSRLLNRDVSWGDVLDVYMNLQKGVHTEITQKLSESQIKGIKSLLEVSLKLANSTDMSMEYESPAQAFDILIERIGEFAFELEAKDRDLFLSRLGFFQPSETLENCGEKLGLTRERARQKEKQIMDDFRLKHPGLRKLFTAYYESNDSLKFDNYYEEIQDSFESRSSLIRLMDALQENIDTNLKERLEQAGSTVFNKGYLLDFFCSIPKPRTIEIFENYLRNETEFTDEDIDLYIFHSADYLEFNSGIIDLKENVKLTRVQALGMELLNHPKGMPWQDLIAAVNASGRCTALHKDRVTSSFRDNPYLYQVDRGAWGHVYYLDLKVPKEELLKSVKQFIERSGLDTLHLTNIYEALLSSEPRYKSVNYWELRYLVRDFGGDFGLYFKGKSNQDTVSLDENASAISQHDMIIEMLKNSETGMTKQEIASKLRSKSIRHANFYIDQMMTLKQVVRVDELLYMHPDVAYKNTDIDAFADALREVLYEGNAIKEGRVVQEKMNYKLKKNLPIAFYLGFASHFEDKGFFRKKGLLGRSEIPYNSITDLVHSCCRGISDFSECRQRVAEVADITQEKLTAVYNLMDKLEK</sequence>
<dbReference type="EMBL" id="MUBC01000080">
    <property type="protein sequence ID" value="ONM42402.1"/>
    <property type="molecule type" value="Genomic_DNA"/>
</dbReference>